<dbReference type="InterPro" id="IPR013216">
    <property type="entry name" value="Methyltransf_11"/>
</dbReference>
<evidence type="ECO:0000256" key="3">
    <source>
        <dbReference type="ARBA" id="ARBA00022688"/>
    </source>
</evidence>
<dbReference type="InterPro" id="IPR029063">
    <property type="entry name" value="SAM-dependent_MTases_sf"/>
</dbReference>
<keyword evidence="1 7" id="KW-0489">Methyltransferase</keyword>
<dbReference type="NCBIfam" id="TIGR01983">
    <property type="entry name" value="UbiG"/>
    <property type="match status" value="1"/>
</dbReference>
<accession>A0A316UQ56</accession>
<dbReference type="Gene3D" id="3.40.50.150">
    <property type="entry name" value="Vaccinia Virus protein VP39"/>
    <property type="match status" value="1"/>
</dbReference>
<dbReference type="SUPFAM" id="SSF53335">
    <property type="entry name" value="S-adenosyl-L-methionine-dependent methyltransferases"/>
    <property type="match status" value="1"/>
</dbReference>
<dbReference type="EMBL" id="KZ819668">
    <property type="protein sequence ID" value="PWN27420.1"/>
    <property type="molecule type" value="Genomic_DNA"/>
</dbReference>
<keyword evidence="5" id="KW-0812">Transmembrane</keyword>
<keyword evidence="4" id="KW-0949">S-adenosyl-L-methionine</keyword>
<protein>
    <submittedName>
        <fullName evidence="7">S-adenosyl-L-methionine-dependent methyltransferase</fullName>
    </submittedName>
</protein>
<evidence type="ECO:0000256" key="5">
    <source>
        <dbReference type="SAM" id="Phobius"/>
    </source>
</evidence>
<evidence type="ECO:0000259" key="6">
    <source>
        <dbReference type="Pfam" id="PF08241"/>
    </source>
</evidence>
<dbReference type="STRING" id="1569628.A0A316UQ56"/>
<evidence type="ECO:0000313" key="8">
    <source>
        <dbReference type="Proteomes" id="UP000245884"/>
    </source>
</evidence>
<dbReference type="Proteomes" id="UP000245884">
    <property type="component" value="Unassembled WGS sequence"/>
</dbReference>
<evidence type="ECO:0000313" key="7">
    <source>
        <dbReference type="EMBL" id="PWN27420.1"/>
    </source>
</evidence>
<keyword evidence="2 7" id="KW-0808">Transferase</keyword>
<dbReference type="GO" id="GO:0061542">
    <property type="term" value="F:3-demethylubiquinol 3-O-methyltransferase activity"/>
    <property type="evidence" value="ECO:0007669"/>
    <property type="project" value="InterPro"/>
</dbReference>
<keyword evidence="5" id="KW-1133">Transmembrane helix</keyword>
<evidence type="ECO:0000256" key="1">
    <source>
        <dbReference type="ARBA" id="ARBA00022603"/>
    </source>
</evidence>
<organism evidence="7 8">
    <name type="scientific">Jaminaea rosea</name>
    <dbReference type="NCBI Taxonomy" id="1569628"/>
    <lineage>
        <taxon>Eukaryota</taxon>
        <taxon>Fungi</taxon>
        <taxon>Dikarya</taxon>
        <taxon>Basidiomycota</taxon>
        <taxon>Ustilaginomycotina</taxon>
        <taxon>Exobasidiomycetes</taxon>
        <taxon>Microstromatales</taxon>
        <taxon>Microstromatales incertae sedis</taxon>
        <taxon>Jaminaea</taxon>
    </lineage>
</organism>
<gene>
    <name evidence="7" type="ORF">BDZ90DRAFT_232394</name>
</gene>
<feature type="transmembrane region" description="Helical" evidence="5">
    <location>
        <begin position="12"/>
        <end position="33"/>
    </location>
</feature>
<proteinExistence type="predicted"/>
<dbReference type="PANTHER" id="PTHR43464">
    <property type="entry name" value="METHYLTRANSFERASE"/>
    <property type="match status" value="1"/>
</dbReference>
<dbReference type="RefSeq" id="XP_025362032.1">
    <property type="nucleotide sequence ID" value="XM_025506238.1"/>
</dbReference>
<dbReference type="InterPro" id="IPR010233">
    <property type="entry name" value="UbiG_MeTrfase"/>
</dbReference>
<evidence type="ECO:0000256" key="2">
    <source>
        <dbReference type="ARBA" id="ARBA00022679"/>
    </source>
</evidence>
<keyword evidence="3" id="KW-0831">Ubiquinone biosynthesis</keyword>
<sequence length="317" mass="35394">MASWWQPHRGSPAATAAIVTLVAAGAALVYALLPPRPLRDRLQGPQPDEVTQIDNDIYEGESGFWDDAEDAPLRLVNAARIPYFASIWEREVQPVQGEERRYLDVGCGGGVATEELAKLSFIDHIVGLDPAKGAIRHAQQRVKQLNLNGKLSYVTGSAFSLPFPSNHFNGVVSSDVIEHLEDVSAALAEVYRVLKPGGIFVFDTINRTAYSWLTTILLAQRLLRYIPEDAHDWRLYVTPQEMRHGLEKAGFEVGDERSEWSGMGPSLYAPHRVLRRLLAEKKGRASLFGPWGQSRWNKQASYLGWARKPLEKADKPE</sequence>
<dbReference type="CDD" id="cd02440">
    <property type="entry name" value="AdoMet_MTases"/>
    <property type="match status" value="1"/>
</dbReference>
<name>A0A316UQ56_9BASI</name>
<dbReference type="GO" id="GO:0032259">
    <property type="term" value="P:methylation"/>
    <property type="evidence" value="ECO:0007669"/>
    <property type="project" value="UniProtKB-KW"/>
</dbReference>
<evidence type="ECO:0000256" key="4">
    <source>
        <dbReference type="ARBA" id="ARBA00022691"/>
    </source>
</evidence>
<dbReference type="OrthoDB" id="10017101at2759"/>
<keyword evidence="8" id="KW-1185">Reference proteome</keyword>
<dbReference type="AlphaFoldDB" id="A0A316UQ56"/>
<dbReference type="GeneID" id="37028061"/>
<dbReference type="Pfam" id="PF08241">
    <property type="entry name" value="Methyltransf_11"/>
    <property type="match status" value="1"/>
</dbReference>
<feature type="domain" description="Methyltransferase type 11" evidence="6">
    <location>
        <begin position="103"/>
        <end position="202"/>
    </location>
</feature>
<dbReference type="PANTHER" id="PTHR43464:SF19">
    <property type="entry name" value="UBIQUINONE BIOSYNTHESIS O-METHYLTRANSFERASE, MITOCHONDRIAL"/>
    <property type="match status" value="1"/>
</dbReference>
<keyword evidence="5" id="KW-0472">Membrane</keyword>
<reference evidence="7 8" key="1">
    <citation type="journal article" date="2018" name="Mol. Biol. Evol.">
        <title>Broad Genomic Sampling Reveals a Smut Pathogenic Ancestry of the Fungal Clade Ustilaginomycotina.</title>
        <authorList>
            <person name="Kijpornyongpan T."/>
            <person name="Mondo S.J."/>
            <person name="Barry K."/>
            <person name="Sandor L."/>
            <person name="Lee J."/>
            <person name="Lipzen A."/>
            <person name="Pangilinan J."/>
            <person name="LaButti K."/>
            <person name="Hainaut M."/>
            <person name="Henrissat B."/>
            <person name="Grigoriev I.V."/>
            <person name="Spatafora J.W."/>
            <person name="Aime M.C."/>
        </authorList>
    </citation>
    <scope>NUCLEOTIDE SEQUENCE [LARGE SCALE GENOMIC DNA]</scope>
    <source>
        <strain evidence="7 8">MCA 5214</strain>
    </source>
</reference>
<dbReference type="GO" id="GO:0010420">
    <property type="term" value="F:polyprenyldihydroxybenzoate methyltransferase activity"/>
    <property type="evidence" value="ECO:0007669"/>
    <property type="project" value="InterPro"/>
</dbReference>